<dbReference type="EMBL" id="MHSK01000035">
    <property type="protein sequence ID" value="OHA41385.1"/>
    <property type="molecule type" value="Genomic_DNA"/>
</dbReference>
<comment type="caution">
    <text evidence="2">The sequence shown here is derived from an EMBL/GenBank/DDBJ whole genome shotgun (WGS) entry which is preliminary data.</text>
</comment>
<evidence type="ECO:0000313" key="2">
    <source>
        <dbReference type="EMBL" id="OHA41385.1"/>
    </source>
</evidence>
<dbReference type="AlphaFoldDB" id="A0A1G2NZ62"/>
<gene>
    <name evidence="2" type="ORF">A3G52_05050</name>
</gene>
<dbReference type="InterPro" id="IPR036850">
    <property type="entry name" value="NDK-like_dom_sf"/>
</dbReference>
<accession>A0A1G2NZ62</accession>
<reference evidence="2 3" key="1">
    <citation type="journal article" date="2016" name="Nat. Commun.">
        <title>Thousands of microbial genomes shed light on interconnected biogeochemical processes in an aquifer system.</title>
        <authorList>
            <person name="Anantharaman K."/>
            <person name="Brown C.T."/>
            <person name="Hug L.A."/>
            <person name="Sharon I."/>
            <person name="Castelle C.J."/>
            <person name="Probst A.J."/>
            <person name="Thomas B.C."/>
            <person name="Singh A."/>
            <person name="Wilkins M.J."/>
            <person name="Karaoz U."/>
            <person name="Brodie E.L."/>
            <person name="Williams K.H."/>
            <person name="Hubbard S.S."/>
            <person name="Banfield J.F."/>
        </authorList>
    </citation>
    <scope>NUCLEOTIDE SEQUENCE [LARGE SCALE GENOMIC DNA]</scope>
</reference>
<protein>
    <recommendedName>
        <fullName evidence="1">Nucleoside diphosphate kinase-like domain-containing protein</fullName>
    </recommendedName>
</protein>
<feature type="domain" description="Nucleoside diphosphate kinase-like" evidence="1">
    <location>
        <begin position="10"/>
        <end position="110"/>
    </location>
</feature>
<dbReference type="Gene3D" id="3.30.70.141">
    <property type="entry name" value="Nucleoside diphosphate kinase-like domain"/>
    <property type="match status" value="1"/>
</dbReference>
<sequence length="159" mass="18008">MKKIKESPIQRSVYIIKPEAQIHSPNEVSEILESHGLAIIERKWPKMTPKLVEEIYRGMDDQILQVMVTYLDDKVCEVGCVEGPKAIQALAEAIGTEEDPSKCFSLSLRFLHGANRPTMIGKKKFWLNAFDYAKNEREASRLMGIFCFEHAAVHTSIAS</sequence>
<dbReference type="Pfam" id="PF00334">
    <property type="entry name" value="NDK"/>
    <property type="match status" value="1"/>
</dbReference>
<dbReference type="Proteomes" id="UP000177269">
    <property type="component" value="Unassembled WGS sequence"/>
</dbReference>
<name>A0A1G2NZ62_9BACT</name>
<evidence type="ECO:0000259" key="1">
    <source>
        <dbReference type="Pfam" id="PF00334"/>
    </source>
</evidence>
<dbReference type="SUPFAM" id="SSF54919">
    <property type="entry name" value="Nucleoside diphosphate kinase, NDK"/>
    <property type="match status" value="1"/>
</dbReference>
<dbReference type="InterPro" id="IPR034907">
    <property type="entry name" value="NDK-like_dom"/>
</dbReference>
<evidence type="ECO:0000313" key="3">
    <source>
        <dbReference type="Proteomes" id="UP000177269"/>
    </source>
</evidence>
<proteinExistence type="predicted"/>
<organism evidence="2 3">
    <name type="scientific">Candidatus Taylorbacteria bacterium RIFCSPLOWO2_12_FULL_43_20</name>
    <dbReference type="NCBI Taxonomy" id="1802332"/>
    <lineage>
        <taxon>Bacteria</taxon>
        <taxon>Candidatus Tayloriibacteriota</taxon>
    </lineage>
</organism>